<feature type="signal peptide" evidence="2">
    <location>
        <begin position="1"/>
        <end position="19"/>
    </location>
</feature>
<keyword evidence="4" id="KW-1185">Reference proteome</keyword>
<dbReference type="HOGENOM" id="CLU_455050_0_0_1"/>
<evidence type="ECO:0000256" key="1">
    <source>
        <dbReference type="SAM" id="MobiDB-lite"/>
    </source>
</evidence>
<dbReference type="EMBL" id="GL945475">
    <property type="protein sequence ID" value="EGO03276.1"/>
    <property type="molecule type" value="Genomic_DNA"/>
</dbReference>
<evidence type="ECO:0000313" key="4">
    <source>
        <dbReference type="Proteomes" id="UP000008063"/>
    </source>
</evidence>
<protein>
    <submittedName>
        <fullName evidence="3">Uncharacterized protein</fullName>
    </submittedName>
</protein>
<evidence type="ECO:0000256" key="2">
    <source>
        <dbReference type="SAM" id="SignalP"/>
    </source>
</evidence>
<name>F8PK36_SERL3</name>
<feature type="region of interest" description="Disordered" evidence="1">
    <location>
        <begin position="491"/>
        <end position="538"/>
    </location>
</feature>
<keyword evidence="2" id="KW-0732">Signal</keyword>
<dbReference type="Proteomes" id="UP000008063">
    <property type="component" value="Unassembled WGS sequence"/>
</dbReference>
<evidence type="ECO:0000313" key="3">
    <source>
        <dbReference type="EMBL" id="EGO03276.1"/>
    </source>
</evidence>
<feature type="chain" id="PRO_5003382092" evidence="2">
    <location>
        <begin position="20"/>
        <end position="600"/>
    </location>
</feature>
<feature type="compositionally biased region" description="Low complexity" evidence="1">
    <location>
        <begin position="522"/>
        <end position="537"/>
    </location>
</feature>
<dbReference type="AlphaFoldDB" id="F8PK36"/>
<feature type="region of interest" description="Disordered" evidence="1">
    <location>
        <begin position="377"/>
        <end position="404"/>
    </location>
</feature>
<proteinExistence type="predicted"/>
<reference evidence="4" key="1">
    <citation type="journal article" date="2011" name="Science">
        <title>The plant cell wall-decomposing machinery underlies the functional diversity of forest fungi.</title>
        <authorList>
            <person name="Eastwood D.C."/>
            <person name="Floudas D."/>
            <person name="Binder M."/>
            <person name="Majcherczyk A."/>
            <person name="Schneider P."/>
            <person name="Aerts A."/>
            <person name="Asiegbu F.O."/>
            <person name="Baker S.E."/>
            <person name="Barry K."/>
            <person name="Bendiksby M."/>
            <person name="Blumentritt M."/>
            <person name="Coutinho P.M."/>
            <person name="Cullen D."/>
            <person name="de Vries R.P."/>
            <person name="Gathman A."/>
            <person name="Goodell B."/>
            <person name="Henrissat B."/>
            <person name="Ihrmark K."/>
            <person name="Kauserud H."/>
            <person name="Kohler A."/>
            <person name="LaButti K."/>
            <person name="Lapidus A."/>
            <person name="Lavin J.L."/>
            <person name="Lee Y.-H."/>
            <person name="Lindquist E."/>
            <person name="Lilly W."/>
            <person name="Lucas S."/>
            <person name="Morin E."/>
            <person name="Murat C."/>
            <person name="Oguiza J.A."/>
            <person name="Park J."/>
            <person name="Pisabarro A.G."/>
            <person name="Riley R."/>
            <person name="Rosling A."/>
            <person name="Salamov A."/>
            <person name="Schmidt O."/>
            <person name="Schmutz J."/>
            <person name="Skrede I."/>
            <person name="Stenlid J."/>
            <person name="Wiebenga A."/>
            <person name="Xie X."/>
            <person name="Kuees U."/>
            <person name="Hibbett D.S."/>
            <person name="Hoffmeister D."/>
            <person name="Hoegberg N."/>
            <person name="Martin F."/>
            <person name="Grigoriev I.V."/>
            <person name="Watkinson S.C."/>
        </authorList>
    </citation>
    <scope>NUCLEOTIDE SEQUENCE [LARGE SCALE GENOMIC DNA]</scope>
    <source>
        <strain evidence="4">strain S7.3</strain>
    </source>
</reference>
<gene>
    <name evidence="3" type="ORF">SERLA73DRAFT_149650</name>
</gene>
<accession>F8PK36</accession>
<feature type="compositionally biased region" description="Low complexity" evidence="1">
    <location>
        <begin position="381"/>
        <end position="390"/>
    </location>
</feature>
<organism evidence="4">
    <name type="scientific">Serpula lacrymans var. lacrymans (strain S7.3)</name>
    <name type="common">Dry rot fungus</name>
    <dbReference type="NCBI Taxonomy" id="936435"/>
    <lineage>
        <taxon>Eukaryota</taxon>
        <taxon>Fungi</taxon>
        <taxon>Dikarya</taxon>
        <taxon>Basidiomycota</taxon>
        <taxon>Agaricomycotina</taxon>
        <taxon>Agaricomycetes</taxon>
        <taxon>Agaricomycetidae</taxon>
        <taxon>Boletales</taxon>
        <taxon>Coniophorineae</taxon>
        <taxon>Serpulaceae</taxon>
        <taxon>Serpula</taxon>
    </lineage>
</organism>
<dbReference type="InParanoid" id="F8PK36"/>
<sequence length="600" mass="66975">MVQRYRVLVMVLIVSQLLLRIFNNKDKKKGQHDTYCWYMENIGLVASQFPDTSNVRFQSHIEAVEVVLMDHQAILKFLEFVRDKKDHWKLNHMELNLYKALHCSKTMTEVVAIVWFGGQAQSLSMCWTWDHYTELKQHLKLIFTNPELIFGANVAPKTACFGGRLCFNPAAMAAAFKLASKLEHLCPITLALFQGALNKWESFTTEYAPGGTIHQASTEEHDAAWMPAINDANKGALGIFRLRAQDKPTLSMHQHNAITQFCHNDTQLFVDATLTSEDFCHAMRLVREIDSTGLEKKCHLETRQKSCVLERADVFGNSARFKKTLSHRSANCVPNFYTQTTIAHTALSLSNPPQKPPMTSQKLTLKISSMKNRLLANKENQPSSQQSQSPAPKEPRNAKWTSEDDATLVDKLKEAQMEGNQPDNNFKKPAFVAAAVVLVHQRHLQIVADIGEQKKVTAEEDVWDNYIARLMSLLCPHLILMRSKWIKMSTADGHPESDLDLDGEEKSQDSIEVSQSSKRKCAASGSPTPTSAASSLSCPDPSISQLIGDVPSTPKRRIAAIKAVCVDNALATAKRTQAIALFTKNIAIADAYSAISDDVL</sequence>